<dbReference type="Proteomes" id="UP000094527">
    <property type="component" value="Unassembled WGS sequence"/>
</dbReference>
<evidence type="ECO:0000256" key="1">
    <source>
        <dbReference type="PROSITE-ProRule" id="PRU00339"/>
    </source>
</evidence>
<name>A0A1D2N861_ORCCI</name>
<feature type="repeat" description="TPR" evidence="1">
    <location>
        <begin position="313"/>
        <end position="346"/>
    </location>
</feature>
<dbReference type="InterPro" id="IPR011990">
    <property type="entry name" value="TPR-like_helical_dom_sf"/>
</dbReference>
<evidence type="ECO:0000256" key="2">
    <source>
        <dbReference type="SAM" id="MobiDB-lite"/>
    </source>
</evidence>
<feature type="compositionally biased region" description="Low complexity" evidence="2">
    <location>
        <begin position="513"/>
        <end position="528"/>
    </location>
</feature>
<dbReference type="Gene3D" id="1.25.40.10">
    <property type="entry name" value="Tetratricopeptide repeat domain"/>
    <property type="match status" value="1"/>
</dbReference>
<reference evidence="3 4" key="1">
    <citation type="journal article" date="2016" name="Genome Biol. Evol.">
        <title>Gene Family Evolution Reflects Adaptation to Soil Environmental Stressors in the Genome of the Collembolan Orchesella cincta.</title>
        <authorList>
            <person name="Faddeeva-Vakhrusheva A."/>
            <person name="Derks M.F."/>
            <person name="Anvar S.Y."/>
            <person name="Agamennone V."/>
            <person name="Suring W."/>
            <person name="Smit S."/>
            <person name="van Straalen N.M."/>
            <person name="Roelofs D."/>
        </authorList>
    </citation>
    <scope>NUCLEOTIDE SEQUENCE [LARGE SCALE GENOMIC DNA]</scope>
    <source>
        <tissue evidence="3">Mixed pool</tissue>
    </source>
</reference>
<sequence length="551" mass="63195">MESQQQPGCHVTWITEMAPHIPVPEMRTELFSRAIETISDRLKELEGRIILGSKTMNTRLMAAAFCAHLSKFSEALDWLTEATKCVEEITFRRDQHGQAYRYLIGANFSCIANMMRSQSELNVPEASPTVKGFINSKYDVENNVFQAVISVSKGILAHQMRFEDSKIYLRHLKRATVLDPQTAEWPLVLYKRLRKLRRKKEPGSTPSQEEKDAITKAYHLDPDYCIVQTHYATMLDEKFKCHHYRGYVPAELRESTGSEIIDLMEKAIERNPEDRWAHVRLAEIYGYGDYPHLDKKQGEILFQECEKRWPDSSMVMHKFGIYYKKNHNWKKALDYFKRGLDMDLDNFPCLMDYLKCVSKNPKREDQNYDLMLRTIDRCLPSSKFKKFQLTKLLLAKGLLLWLGDTDGTKKRQACDLWVEAVVNNSDSGHATIVDAIKKGFLDVVGKVTVDLKELSGILSQELRLLAPGDGNCVQKKAVIEDLINEFQSHGSRTVFRESAPGPSRMPLGFGRNSQFSIQTSSTSYSSVSAARPERRPSSPKSLADSDDNWRR</sequence>
<feature type="region of interest" description="Disordered" evidence="2">
    <location>
        <begin position="494"/>
        <end position="551"/>
    </location>
</feature>
<dbReference type="PROSITE" id="PS50005">
    <property type="entry name" value="TPR"/>
    <property type="match status" value="1"/>
</dbReference>
<evidence type="ECO:0000313" key="3">
    <source>
        <dbReference type="EMBL" id="ODN01421.1"/>
    </source>
</evidence>
<gene>
    <name evidence="3" type="ORF">Ocin01_05250</name>
</gene>
<proteinExistence type="predicted"/>
<accession>A0A1D2N861</accession>
<dbReference type="AlphaFoldDB" id="A0A1D2N861"/>
<dbReference type="SUPFAM" id="SSF48452">
    <property type="entry name" value="TPR-like"/>
    <property type="match status" value="1"/>
</dbReference>
<organism evidence="3 4">
    <name type="scientific">Orchesella cincta</name>
    <name type="common">Springtail</name>
    <name type="synonym">Podura cincta</name>
    <dbReference type="NCBI Taxonomy" id="48709"/>
    <lineage>
        <taxon>Eukaryota</taxon>
        <taxon>Metazoa</taxon>
        <taxon>Ecdysozoa</taxon>
        <taxon>Arthropoda</taxon>
        <taxon>Hexapoda</taxon>
        <taxon>Collembola</taxon>
        <taxon>Entomobryomorpha</taxon>
        <taxon>Entomobryoidea</taxon>
        <taxon>Orchesellidae</taxon>
        <taxon>Orchesellinae</taxon>
        <taxon>Orchesella</taxon>
    </lineage>
</organism>
<keyword evidence="1" id="KW-0802">TPR repeat</keyword>
<comment type="caution">
    <text evidence="3">The sequence shown here is derived from an EMBL/GenBank/DDBJ whole genome shotgun (WGS) entry which is preliminary data.</text>
</comment>
<dbReference type="EMBL" id="LJIJ01000152">
    <property type="protein sequence ID" value="ODN01421.1"/>
    <property type="molecule type" value="Genomic_DNA"/>
</dbReference>
<dbReference type="InterPro" id="IPR019734">
    <property type="entry name" value="TPR_rpt"/>
</dbReference>
<keyword evidence="4" id="KW-1185">Reference proteome</keyword>
<evidence type="ECO:0000313" key="4">
    <source>
        <dbReference type="Proteomes" id="UP000094527"/>
    </source>
</evidence>
<protein>
    <submittedName>
        <fullName evidence="3">Regulator of microtubule dynamics protein 1</fullName>
    </submittedName>
</protein>